<sequence length="398" mass="44287">MDLLKILNNPSTPPTWNSPSPSLPKPAFRRNIDQAWSSPSSMPLCGPRSGSGHGSRSEPDHPRVPLSGQCPVLASTSLIPTYPNAPPTSASCPASHATTSALRPLTSPVTVPRAGHHHHPKARFLSLPPEIRNTIYAFAARYPTCEELYAGYQRQVDRHLLTKSRRPRRRAAGSKSDGSSPRYPRYKKKFRTPTILLLCRAITAECLPFFKSAKFVVDQLPPWGPGKSSPLKLTDFISRRTLQGLSEIEVYVPLGIETFGGGWAWKPIIKELVSVLLGRNSFKHLGVAFSMHQLENESMARLDIRHLDQMFNALATLDIYNPGWWWRVNGKVSIGCWTIKHDGAIEGIIDPQTKEYISGPIALADKKNATPPRWAPGLEWCGDDRNKLFWGGFLSEYV</sequence>
<gene>
    <name evidence="2" type="ORF">QBC42DRAFT_271294</name>
</gene>
<proteinExistence type="predicted"/>
<evidence type="ECO:0000313" key="3">
    <source>
        <dbReference type="Proteomes" id="UP001321749"/>
    </source>
</evidence>
<evidence type="ECO:0000256" key="1">
    <source>
        <dbReference type="SAM" id="MobiDB-lite"/>
    </source>
</evidence>
<reference evidence="2" key="1">
    <citation type="journal article" date="2023" name="Mol. Phylogenet. Evol.">
        <title>Genome-scale phylogeny and comparative genomics of the fungal order Sordariales.</title>
        <authorList>
            <person name="Hensen N."/>
            <person name="Bonometti L."/>
            <person name="Westerberg I."/>
            <person name="Brannstrom I.O."/>
            <person name="Guillou S."/>
            <person name="Cros-Aarteil S."/>
            <person name="Calhoun S."/>
            <person name="Haridas S."/>
            <person name="Kuo A."/>
            <person name="Mondo S."/>
            <person name="Pangilinan J."/>
            <person name="Riley R."/>
            <person name="LaButti K."/>
            <person name="Andreopoulos B."/>
            <person name="Lipzen A."/>
            <person name="Chen C."/>
            <person name="Yan M."/>
            <person name="Daum C."/>
            <person name="Ng V."/>
            <person name="Clum A."/>
            <person name="Steindorff A."/>
            <person name="Ohm R.A."/>
            <person name="Martin F."/>
            <person name="Silar P."/>
            <person name="Natvig D.O."/>
            <person name="Lalanne C."/>
            <person name="Gautier V."/>
            <person name="Ament-Velasquez S.L."/>
            <person name="Kruys A."/>
            <person name="Hutchinson M.I."/>
            <person name="Powell A.J."/>
            <person name="Barry K."/>
            <person name="Miller A.N."/>
            <person name="Grigoriev I.V."/>
            <person name="Debuchy R."/>
            <person name="Gladieux P."/>
            <person name="Hiltunen Thoren M."/>
            <person name="Johannesson H."/>
        </authorList>
    </citation>
    <scope>NUCLEOTIDE SEQUENCE</scope>
    <source>
        <strain evidence="2">PSN324</strain>
    </source>
</reference>
<dbReference type="AlphaFoldDB" id="A0AAV9HN22"/>
<name>A0AAV9HN22_9PEZI</name>
<reference evidence="2" key="2">
    <citation type="submission" date="2023-06" db="EMBL/GenBank/DDBJ databases">
        <authorList>
            <consortium name="Lawrence Berkeley National Laboratory"/>
            <person name="Mondo S.J."/>
            <person name="Hensen N."/>
            <person name="Bonometti L."/>
            <person name="Westerberg I."/>
            <person name="Brannstrom I.O."/>
            <person name="Guillou S."/>
            <person name="Cros-Aarteil S."/>
            <person name="Calhoun S."/>
            <person name="Haridas S."/>
            <person name="Kuo A."/>
            <person name="Pangilinan J."/>
            <person name="Riley R."/>
            <person name="Labutti K."/>
            <person name="Andreopoulos B."/>
            <person name="Lipzen A."/>
            <person name="Chen C."/>
            <person name="Yanf M."/>
            <person name="Daum C."/>
            <person name="Ng V."/>
            <person name="Clum A."/>
            <person name="Steindorff A."/>
            <person name="Ohm R."/>
            <person name="Martin F."/>
            <person name="Silar P."/>
            <person name="Natvig D."/>
            <person name="Lalanne C."/>
            <person name="Gautier V."/>
            <person name="Ament-Velasquez S.L."/>
            <person name="Kruys A."/>
            <person name="Hutchinson M.I."/>
            <person name="Powell A.J."/>
            <person name="Barry K."/>
            <person name="Miller A.N."/>
            <person name="Grigoriev I.V."/>
            <person name="Debuchy R."/>
            <person name="Gladieux P."/>
            <person name="Thoren M.H."/>
            <person name="Johannesson H."/>
        </authorList>
    </citation>
    <scope>NUCLEOTIDE SEQUENCE</scope>
    <source>
        <strain evidence="2">PSN324</strain>
    </source>
</reference>
<protein>
    <submittedName>
        <fullName evidence="2">Uncharacterized protein</fullName>
    </submittedName>
</protein>
<dbReference type="Proteomes" id="UP001321749">
    <property type="component" value="Unassembled WGS sequence"/>
</dbReference>
<feature type="region of interest" description="Disordered" evidence="1">
    <location>
        <begin position="1"/>
        <end position="69"/>
    </location>
</feature>
<keyword evidence="3" id="KW-1185">Reference proteome</keyword>
<comment type="caution">
    <text evidence="2">The sequence shown here is derived from an EMBL/GenBank/DDBJ whole genome shotgun (WGS) entry which is preliminary data.</text>
</comment>
<evidence type="ECO:0000313" key="2">
    <source>
        <dbReference type="EMBL" id="KAK4460948.1"/>
    </source>
</evidence>
<organism evidence="2 3">
    <name type="scientific">Cladorrhinum samala</name>
    <dbReference type="NCBI Taxonomy" id="585594"/>
    <lineage>
        <taxon>Eukaryota</taxon>
        <taxon>Fungi</taxon>
        <taxon>Dikarya</taxon>
        <taxon>Ascomycota</taxon>
        <taxon>Pezizomycotina</taxon>
        <taxon>Sordariomycetes</taxon>
        <taxon>Sordariomycetidae</taxon>
        <taxon>Sordariales</taxon>
        <taxon>Podosporaceae</taxon>
        <taxon>Cladorrhinum</taxon>
    </lineage>
</organism>
<feature type="compositionally biased region" description="Low complexity" evidence="1">
    <location>
        <begin position="7"/>
        <end position="20"/>
    </location>
</feature>
<accession>A0AAV9HN22</accession>
<feature type="region of interest" description="Disordered" evidence="1">
    <location>
        <begin position="159"/>
        <end position="184"/>
    </location>
</feature>
<feature type="compositionally biased region" description="Basic residues" evidence="1">
    <location>
        <begin position="161"/>
        <end position="172"/>
    </location>
</feature>
<dbReference type="EMBL" id="MU865001">
    <property type="protein sequence ID" value="KAK4460948.1"/>
    <property type="molecule type" value="Genomic_DNA"/>
</dbReference>